<keyword evidence="2" id="KW-0812">Transmembrane</keyword>
<keyword evidence="2" id="KW-1133">Transmembrane helix</keyword>
<keyword evidence="4" id="KW-1185">Reference proteome</keyword>
<feature type="transmembrane region" description="Helical" evidence="2">
    <location>
        <begin position="301"/>
        <end position="318"/>
    </location>
</feature>
<evidence type="ECO:0000256" key="1">
    <source>
        <dbReference type="SAM" id="MobiDB-lite"/>
    </source>
</evidence>
<evidence type="ECO:0008006" key="5">
    <source>
        <dbReference type="Google" id="ProtNLM"/>
    </source>
</evidence>
<evidence type="ECO:0000313" key="4">
    <source>
        <dbReference type="Proteomes" id="UP001332243"/>
    </source>
</evidence>
<feature type="transmembrane region" description="Helical" evidence="2">
    <location>
        <begin position="38"/>
        <end position="56"/>
    </location>
</feature>
<gene>
    <name evidence="3" type="ORF">V1633_02150</name>
</gene>
<reference evidence="3 4" key="1">
    <citation type="submission" date="2024-01" db="EMBL/GenBank/DDBJ databases">
        <title>Genome insights into Plantactinospora sonchi sp. nov.</title>
        <authorList>
            <person name="Wang L."/>
        </authorList>
    </citation>
    <scope>NUCLEOTIDE SEQUENCE [LARGE SCALE GENOMIC DNA]</scope>
    <source>
        <strain evidence="3 4">NEAU-QY2</strain>
    </source>
</reference>
<dbReference type="EMBL" id="JAZGQK010000001">
    <property type="protein sequence ID" value="MEE6257291.1"/>
    <property type="molecule type" value="Genomic_DNA"/>
</dbReference>
<feature type="transmembrane region" description="Helical" evidence="2">
    <location>
        <begin position="205"/>
        <end position="229"/>
    </location>
</feature>
<feature type="transmembrane region" description="Helical" evidence="2">
    <location>
        <begin position="76"/>
        <end position="99"/>
    </location>
</feature>
<feature type="compositionally biased region" description="Acidic residues" evidence="1">
    <location>
        <begin position="360"/>
        <end position="372"/>
    </location>
</feature>
<feature type="transmembrane region" description="Helical" evidence="2">
    <location>
        <begin position="163"/>
        <end position="185"/>
    </location>
</feature>
<accession>A0ABU7RLB5</accession>
<feature type="region of interest" description="Disordered" evidence="1">
    <location>
        <begin position="324"/>
        <end position="417"/>
    </location>
</feature>
<proteinExistence type="predicted"/>
<feature type="transmembrane region" description="Helical" evidence="2">
    <location>
        <begin position="111"/>
        <end position="131"/>
    </location>
</feature>
<feature type="transmembrane region" description="Helical" evidence="2">
    <location>
        <begin position="250"/>
        <end position="269"/>
    </location>
</feature>
<feature type="region of interest" description="Disordered" evidence="1">
    <location>
        <begin position="1"/>
        <end position="30"/>
    </location>
</feature>
<keyword evidence="2" id="KW-0472">Membrane</keyword>
<feature type="compositionally biased region" description="Polar residues" evidence="1">
    <location>
        <begin position="1"/>
        <end position="11"/>
    </location>
</feature>
<organism evidence="3 4">
    <name type="scientific">Plantactinospora sonchi</name>
    <dbReference type="NCBI Taxonomy" id="1544735"/>
    <lineage>
        <taxon>Bacteria</taxon>
        <taxon>Bacillati</taxon>
        <taxon>Actinomycetota</taxon>
        <taxon>Actinomycetes</taxon>
        <taxon>Micromonosporales</taxon>
        <taxon>Micromonosporaceae</taxon>
        <taxon>Plantactinospora</taxon>
    </lineage>
</organism>
<name>A0ABU7RLB5_9ACTN</name>
<comment type="caution">
    <text evidence="3">The sequence shown here is derived from an EMBL/GenBank/DDBJ whole genome shotgun (WGS) entry which is preliminary data.</text>
</comment>
<feature type="transmembrane region" description="Helical" evidence="2">
    <location>
        <begin position="137"/>
        <end position="156"/>
    </location>
</feature>
<sequence length="417" mass="42090">MTEESGTTATSAPDRPVGSESGATSAARPGVPVSAPGAPVLALLAIGWLAAMLWSAKWAITSAGFTSIAITSAAYALPGIISASLVSGAAVSLTLAAVLSRYGVHRATPRFAAALAAGLATGLLAALAVNLSYGDGSAIMVLAGTTAAAATVGGIAGGLRNTLVVAAVVTAGLAVFAVGFALSYFQEPLLSLYGADDTYTSQYTALQWFSWTSSLASGLAAGLLAFGYLRVAGRRAAGRGAESTPLRWPAYLIAGGGPGVLLLIAEVLTRTAGAEVLRMAGAVSEADHVGQSWLDGQRFEHVMVVFFVGALTTVIAFGRTLRPADGSAAEDPPRPAGPDDPGASDPGPEPTELSWPDPDRTDEDPAEEDPTDEERTVERRSGRERAETSAALVGVGDEESTASPAADSPEPVGGAGR</sequence>
<feature type="compositionally biased region" description="Basic and acidic residues" evidence="1">
    <location>
        <begin position="373"/>
        <end position="387"/>
    </location>
</feature>
<protein>
    <recommendedName>
        <fullName evidence="5">Integral membrane protein</fullName>
    </recommendedName>
</protein>
<evidence type="ECO:0000256" key="2">
    <source>
        <dbReference type="SAM" id="Phobius"/>
    </source>
</evidence>
<dbReference type="Proteomes" id="UP001332243">
    <property type="component" value="Unassembled WGS sequence"/>
</dbReference>
<evidence type="ECO:0000313" key="3">
    <source>
        <dbReference type="EMBL" id="MEE6257291.1"/>
    </source>
</evidence>